<name>A0ACB9X6X8_CHAAC</name>
<keyword evidence="2" id="KW-1185">Reference proteome</keyword>
<evidence type="ECO:0000313" key="1">
    <source>
        <dbReference type="EMBL" id="KAI4821800.1"/>
    </source>
</evidence>
<comment type="caution">
    <text evidence="1">The sequence shown here is derived from an EMBL/GenBank/DDBJ whole genome shotgun (WGS) entry which is preliminary data.</text>
</comment>
<organism evidence="1 2">
    <name type="scientific">Chaenocephalus aceratus</name>
    <name type="common">Blackfin icefish</name>
    <name type="synonym">Chaenichthys aceratus</name>
    <dbReference type="NCBI Taxonomy" id="36190"/>
    <lineage>
        <taxon>Eukaryota</taxon>
        <taxon>Metazoa</taxon>
        <taxon>Chordata</taxon>
        <taxon>Craniata</taxon>
        <taxon>Vertebrata</taxon>
        <taxon>Euteleostomi</taxon>
        <taxon>Actinopterygii</taxon>
        <taxon>Neopterygii</taxon>
        <taxon>Teleostei</taxon>
        <taxon>Neoteleostei</taxon>
        <taxon>Acanthomorphata</taxon>
        <taxon>Eupercaria</taxon>
        <taxon>Perciformes</taxon>
        <taxon>Notothenioidei</taxon>
        <taxon>Channichthyidae</taxon>
        <taxon>Chaenocephalus</taxon>
    </lineage>
</organism>
<sequence>MEGSSSEIGWRDLSCEKWTESQMNSWLKCIGIKENYIIKMQEEEVTGPGLAALQREFLSTTIEMKSGQIELLLYKRDELLKSKPNEFKKGTDLGEKERDIVKGKLVNPGQQPNPPSQKPCEGAEGDSSPTELDDNLTSTEVSFCDFRNFDKKDKNCRYIKHNVLPPETGIESMIDPCHEYKSLEIAHKLDSKRLQSKVASEVLRFACACMNMRSNGTIHFGIMDKIRGKHRHGEIIGVPVRSREDFLNALDYIERCFKGSDQQCDARDCIRSPQFIEVLDKETSEETWVIEYDVVPKASIVKDKLFSVGVPKFSEKDKKIKLEEKVPYQRVGANTPRIPDDDFILFIQRLREKDQEREEAESSSNQTTVEREEGQERKLSILLTCGNTHMDNSMFYIIVTNKCHTEHLSHISFLLNMNIFCVFDFDPDSKESGLCGKYKEEKAVNLHFLDNYANNDRLKPADFVNSLQLFERPSWIFCNGRNNFPKGEKPCDEKTWIKTRKKKLITAVSLICNDILPRQSFVVLFLLMSHIEQPLVETFHQFFAEMNGKDNLTVISESKKNYEKWASLAQVSCDMSSLKEISIVEMPLSHVDATVQSIQLSKNQPERKLPVSNGALCFLKSVEEAMLDSLEIISVDQCDDTNVDIMIEEEIQQIERNFYHGGKIRWINFWLSDKQKCGNIIKREAYNETSTILDGIKRRHKAERPIESVNIYHQPGSGGSTVARQILWSWKKKVRCAVVKQSKEITTVCEHAVSLREHDERDKDNCLPVLLLLEDRNADYIHDLRRELGNVIATQKRNPSVLCFILLICNRSNRPANMCRESSSQTVAVSHELTNKEKSLFSEKLKKLKLDFEPNFILTFVLWNEGFNKSYIEDFVKNLLLKVDHSSLTTRLIRFVALLNYYVEDSYLTVSHCEASLGIATNVERAKYHEKVKYRAFVDQLSDEARMVFIHLNDESSTHISSIRIIHPKLAEELLTQLSAIVPQSDIAMDLITDKVLINHRFARDELLKFIRDLFIKRSKKSRGDSVDTFFSPLIEHISTKKGGVQKAVDLMKAAYLALGNDPYVAHQLARLLYTERRFEEALEWAEEAKSLLPLDSFVLDTLGQVYKRWFYYLVHSCTTPSPERDIKIISTALKGISAFRASEKSSRKEAVNCCSYYGEVDVCCRLLKFLRDVNVFSNNTGKSELMQYLLTDYIPEDVKKTWHGFHPQLKGLQKSLCNALECISEDLSYFQPDISEEDEKLDARDPVQVYNPKKWLRKKSAVYAEFFCILVDESDQEAESDSTDIASQAEGLTSFKRQIRTYKLGGGNFTSILSIIFDKNPQRAGKKLEKIIEMYPENLRSNSLEPTELANYIVCQIALNCTLPESSKLLSLDKLQYLSKRFITKGKNMSGPSALFLLSLLFWPESGNELSSAHAQLLLSAINALQRLFEQKSLNTRRRKLLTHFFLAKPKGLNKFVHKTAIEALVKGTLRERNLKWLGGEVWKNEEVMKLLQRVEGWTENGRLFVKGGTRDGKIRVHPRHSASLPNGNEQVTFYLGFSFDGVVACDIQVME</sequence>
<proteinExistence type="predicted"/>
<reference evidence="1" key="1">
    <citation type="submission" date="2022-05" db="EMBL/GenBank/DDBJ databases">
        <title>Chromosome-level genome of Chaenocephalus aceratus.</title>
        <authorList>
            <person name="Park H."/>
        </authorList>
    </citation>
    <scope>NUCLEOTIDE SEQUENCE</scope>
    <source>
        <strain evidence="1">KU_202001</strain>
    </source>
</reference>
<accession>A0ACB9X6X8</accession>
<dbReference type="Proteomes" id="UP001057452">
    <property type="component" value="Chromosome 8"/>
</dbReference>
<evidence type="ECO:0000313" key="2">
    <source>
        <dbReference type="Proteomes" id="UP001057452"/>
    </source>
</evidence>
<dbReference type="EMBL" id="CM043792">
    <property type="protein sequence ID" value="KAI4821800.1"/>
    <property type="molecule type" value="Genomic_DNA"/>
</dbReference>
<protein>
    <submittedName>
        <fullName evidence="1">Uncharacterized protein</fullName>
    </submittedName>
</protein>
<gene>
    <name evidence="1" type="ORF">KUCAC02_007382</name>
</gene>